<dbReference type="Gene3D" id="3.30.43.10">
    <property type="entry name" value="Uridine Diphospho-n-acetylenolpyruvylglucosamine Reductase, domain 2"/>
    <property type="match status" value="2"/>
</dbReference>
<comment type="cofactor">
    <cofactor evidence="1">
        <name>FAD</name>
        <dbReference type="ChEBI" id="CHEBI:57692"/>
    </cofactor>
</comment>
<sequence length="480" mass="52749">MTSVAGLGWDPVTRTWTTASNAGVTKVPPLDGQLIVDVPPAFTDASRDMGRMVHRTPGAVLKPGSVQDVGRMVALCREHRIPVAAQGAGHTTYGQRLVGENGLAIDMRTLDGIEPVRRNRVVCEAGALWSDVVITLAEQGFRFRGGLTGYLNLTVGGTLSVGGISPNYQCGAQVDAVERIQVVTGQGHTLWASAAENRDVFAGALAGLGQVGIITQAELALAPLPQRVHTWSVPYSTAADAFRAMRTVMTQNVLDEVYCTVRPPEHDAQPTFLVQLAYYEVDATPPRNIVDTLLAPIEPEHYETKTYLDHVTLDTAVIDGWPVWENRIKPWFDVFLPDSSAEAFVENTIKAMTAADWSQPHGQGFVLLFPHRADRFRRERLRVPRQRSDEFVWLFDVLNSGSTMPSQEEVEQMLTRNAQWLDTAREAGGTLYPIGSQQRTNELWQRHYGPDWQDVLNTKARLDPAGILTPGVGIGIHATT</sequence>
<dbReference type="InterPro" id="IPR016164">
    <property type="entry name" value="FAD-linked_Oxase-like_C"/>
</dbReference>
<dbReference type="Pfam" id="PF09265">
    <property type="entry name" value="Cytokin-bind"/>
    <property type="match status" value="1"/>
</dbReference>
<keyword evidence="5" id="KW-0560">Oxidoreductase</keyword>
<dbReference type="InterPro" id="IPR050432">
    <property type="entry name" value="FAD-linked_Oxidoreductases_BP"/>
</dbReference>
<dbReference type="SUPFAM" id="SSF55103">
    <property type="entry name" value="FAD-linked oxidases, C-terminal domain"/>
    <property type="match status" value="1"/>
</dbReference>
<dbReference type="InterPro" id="IPR016170">
    <property type="entry name" value="Cytok_DH_C_sf"/>
</dbReference>
<dbReference type="PANTHER" id="PTHR13878:SF53">
    <property type="entry name" value="CYTOKININ DEHYDROGENASE 6"/>
    <property type="match status" value="1"/>
</dbReference>
<evidence type="ECO:0000256" key="3">
    <source>
        <dbReference type="ARBA" id="ARBA00022630"/>
    </source>
</evidence>
<evidence type="ECO:0000313" key="7">
    <source>
        <dbReference type="EMBL" id="GAA3791403.1"/>
    </source>
</evidence>
<organism evidence="7 8">
    <name type="scientific">Amycolatopsis tucumanensis</name>
    <dbReference type="NCBI Taxonomy" id="401106"/>
    <lineage>
        <taxon>Bacteria</taxon>
        <taxon>Bacillati</taxon>
        <taxon>Actinomycetota</taxon>
        <taxon>Actinomycetes</taxon>
        <taxon>Pseudonocardiales</taxon>
        <taxon>Pseudonocardiaceae</taxon>
        <taxon>Amycolatopsis</taxon>
    </lineage>
</organism>
<comment type="similarity">
    <text evidence="2">Belongs to the oxygen-dependent FAD-linked oxidoreductase family.</text>
</comment>
<keyword evidence="8" id="KW-1185">Reference proteome</keyword>
<comment type="caution">
    <text evidence="7">The sequence shown here is derived from an EMBL/GenBank/DDBJ whole genome shotgun (WGS) entry which is preliminary data.</text>
</comment>
<dbReference type="RefSeq" id="WP_237336676.1">
    <property type="nucleotide sequence ID" value="NZ_BAABCM010000001.1"/>
</dbReference>
<evidence type="ECO:0000256" key="2">
    <source>
        <dbReference type="ARBA" id="ARBA00005466"/>
    </source>
</evidence>
<protein>
    <recommendedName>
        <fullName evidence="6">FAD-binding PCMH-type domain-containing protein</fullName>
    </recommendedName>
</protein>
<dbReference type="InterPro" id="IPR015345">
    <property type="entry name" value="Cytokinin_DH_FAD/cytokin-bd"/>
</dbReference>
<proteinExistence type="inferred from homology"/>
<dbReference type="Pfam" id="PF01565">
    <property type="entry name" value="FAD_binding_4"/>
    <property type="match status" value="1"/>
</dbReference>
<dbReference type="PROSITE" id="PS51387">
    <property type="entry name" value="FAD_PCMH"/>
    <property type="match status" value="1"/>
</dbReference>
<evidence type="ECO:0000313" key="8">
    <source>
        <dbReference type="Proteomes" id="UP001501624"/>
    </source>
</evidence>
<keyword evidence="3" id="KW-0285">Flavoprotein</keyword>
<name>A0ABP7HKX4_9PSEU</name>
<reference evidence="8" key="1">
    <citation type="journal article" date="2019" name="Int. J. Syst. Evol. Microbiol.">
        <title>The Global Catalogue of Microorganisms (GCM) 10K type strain sequencing project: providing services to taxonomists for standard genome sequencing and annotation.</title>
        <authorList>
            <consortium name="The Broad Institute Genomics Platform"/>
            <consortium name="The Broad Institute Genome Sequencing Center for Infectious Disease"/>
            <person name="Wu L."/>
            <person name="Ma J."/>
        </authorList>
    </citation>
    <scope>NUCLEOTIDE SEQUENCE [LARGE SCALE GENOMIC DNA]</scope>
    <source>
        <strain evidence="8">JCM 17017</strain>
    </source>
</reference>
<dbReference type="EMBL" id="BAABCM010000001">
    <property type="protein sequence ID" value="GAA3791403.1"/>
    <property type="molecule type" value="Genomic_DNA"/>
</dbReference>
<feature type="domain" description="FAD-binding PCMH-type" evidence="6">
    <location>
        <begin position="53"/>
        <end position="224"/>
    </location>
</feature>
<evidence type="ECO:0000259" key="6">
    <source>
        <dbReference type="PROSITE" id="PS51387"/>
    </source>
</evidence>
<dbReference type="InterPro" id="IPR006094">
    <property type="entry name" value="Oxid_FAD_bind_N"/>
</dbReference>
<dbReference type="Gene3D" id="3.40.462.10">
    <property type="entry name" value="FAD-linked oxidases, C-terminal domain"/>
    <property type="match status" value="1"/>
</dbReference>
<dbReference type="PANTHER" id="PTHR13878">
    <property type="entry name" value="GULONOLACTONE OXIDASE"/>
    <property type="match status" value="1"/>
</dbReference>
<dbReference type="Proteomes" id="UP001501624">
    <property type="component" value="Unassembled WGS sequence"/>
</dbReference>
<dbReference type="SUPFAM" id="SSF56176">
    <property type="entry name" value="FAD-binding/transporter-associated domain-like"/>
    <property type="match status" value="1"/>
</dbReference>
<dbReference type="InterPro" id="IPR016166">
    <property type="entry name" value="FAD-bd_PCMH"/>
</dbReference>
<gene>
    <name evidence="7" type="ORF">GCM10022380_04950</name>
</gene>
<keyword evidence="4" id="KW-0274">FAD</keyword>
<evidence type="ECO:0000256" key="4">
    <source>
        <dbReference type="ARBA" id="ARBA00022827"/>
    </source>
</evidence>
<accession>A0ABP7HKX4</accession>
<dbReference type="InterPro" id="IPR036318">
    <property type="entry name" value="FAD-bd_PCMH-like_sf"/>
</dbReference>
<dbReference type="InterPro" id="IPR016167">
    <property type="entry name" value="FAD-bd_PCMH_sub1"/>
</dbReference>
<dbReference type="Gene3D" id="3.30.465.10">
    <property type="match status" value="1"/>
</dbReference>
<evidence type="ECO:0000256" key="5">
    <source>
        <dbReference type="ARBA" id="ARBA00023002"/>
    </source>
</evidence>
<evidence type="ECO:0000256" key="1">
    <source>
        <dbReference type="ARBA" id="ARBA00001974"/>
    </source>
</evidence>
<dbReference type="InterPro" id="IPR016169">
    <property type="entry name" value="FAD-bd_PCMH_sub2"/>
</dbReference>